<reference evidence="1 2" key="1">
    <citation type="journal article" date="2019" name="Environ. Microbiol.">
        <title>At the nexus of three kingdoms: the genome of the mycorrhizal fungus Gigaspora margarita provides insights into plant, endobacterial and fungal interactions.</title>
        <authorList>
            <person name="Venice F."/>
            <person name="Ghignone S."/>
            <person name="Salvioli di Fossalunga A."/>
            <person name="Amselem J."/>
            <person name="Novero M."/>
            <person name="Xianan X."/>
            <person name="Sedzielewska Toro K."/>
            <person name="Morin E."/>
            <person name="Lipzen A."/>
            <person name="Grigoriev I.V."/>
            <person name="Henrissat B."/>
            <person name="Martin F.M."/>
            <person name="Bonfante P."/>
        </authorList>
    </citation>
    <scope>NUCLEOTIDE SEQUENCE [LARGE SCALE GENOMIC DNA]</scope>
    <source>
        <strain evidence="1 2">BEG34</strain>
    </source>
</reference>
<name>A0A8H4AJU8_GIGMA</name>
<dbReference type="OrthoDB" id="2431350at2759"/>
<comment type="caution">
    <text evidence="1">The sequence shown here is derived from an EMBL/GenBank/DDBJ whole genome shotgun (WGS) entry which is preliminary data.</text>
</comment>
<sequence>MSSLFIAFCFAKTVTGNNKFITGTALYRISSFANDFREFTYKGFACNSKTLVFPFEKNFIVFMVGRYIALVQTVPISCSKGDHILVPEDLPDSSSLLIYTASVVPNSYIPDNRGGCESFIMARRLYNSVTNNKNIDLKVIVSYTNEHNCYNSMKNNLKKTVLSVIGHLIS</sequence>
<protein>
    <submittedName>
        <fullName evidence="1">Uncharacterized protein</fullName>
    </submittedName>
</protein>
<evidence type="ECO:0000313" key="1">
    <source>
        <dbReference type="EMBL" id="KAF0504550.1"/>
    </source>
</evidence>
<gene>
    <name evidence="1" type="ORF">F8M41_019496</name>
</gene>
<accession>A0A8H4AJU8</accession>
<keyword evidence="2" id="KW-1185">Reference proteome</keyword>
<dbReference type="Proteomes" id="UP000439903">
    <property type="component" value="Unassembled WGS sequence"/>
</dbReference>
<dbReference type="EMBL" id="WTPW01000505">
    <property type="protein sequence ID" value="KAF0504550.1"/>
    <property type="molecule type" value="Genomic_DNA"/>
</dbReference>
<organism evidence="1 2">
    <name type="scientific">Gigaspora margarita</name>
    <dbReference type="NCBI Taxonomy" id="4874"/>
    <lineage>
        <taxon>Eukaryota</taxon>
        <taxon>Fungi</taxon>
        <taxon>Fungi incertae sedis</taxon>
        <taxon>Mucoromycota</taxon>
        <taxon>Glomeromycotina</taxon>
        <taxon>Glomeromycetes</taxon>
        <taxon>Diversisporales</taxon>
        <taxon>Gigasporaceae</taxon>
        <taxon>Gigaspora</taxon>
    </lineage>
</organism>
<dbReference type="AlphaFoldDB" id="A0A8H4AJU8"/>
<evidence type="ECO:0000313" key="2">
    <source>
        <dbReference type="Proteomes" id="UP000439903"/>
    </source>
</evidence>
<proteinExistence type="predicted"/>